<dbReference type="Proteomes" id="UP000887564">
    <property type="component" value="Unplaced"/>
</dbReference>
<organism evidence="2 3">
    <name type="scientific">Parascaris equorum</name>
    <name type="common">Equine roundworm</name>
    <dbReference type="NCBI Taxonomy" id="6256"/>
    <lineage>
        <taxon>Eukaryota</taxon>
        <taxon>Metazoa</taxon>
        <taxon>Ecdysozoa</taxon>
        <taxon>Nematoda</taxon>
        <taxon>Chromadorea</taxon>
        <taxon>Rhabditida</taxon>
        <taxon>Spirurina</taxon>
        <taxon>Ascaridomorpha</taxon>
        <taxon>Ascaridoidea</taxon>
        <taxon>Ascarididae</taxon>
        <taxon>Parascaris</taxon>
    </lineage>
</organism>
<evidence type="ECO:0000313" key="3">
    <source>
        <dbReference type="WBParaSite" id="PEQ_0001458401-mRNA-1"/>
    </source>
</evidence>
<sequence length="126" mass="14862">MVNREDMLYCFAVTVRNSGYVNVILCYSLSVTLHIVLFCEREKNEIQLNIRVFAATRNSTLASYTILTNRVAGFPHLPVEIFQGQIYLCCFRKYWCYVVVQLQCHKHYYLLINQVTFTLLIGLYFR</sequence>
<keyword evidence="2" id="KW-1185">Reference proteome</keyword>
<evidence type="ECO:0000256" key="1">
    <source>
        <dbReference type="SAM" id="Phobius"/>
    </source>
</evidence>
<dbReference type="WBParaSite" id="PEQ_0001458401-mRNA-1">
    <property type="protein sequence ID" value="PEQ_0001458401-mRNA-1"/>
    <property type="gene ID" value="PEQ_0001458401"/>
</dbReference>
<feature type="transmembrane region" description="Helical" evidence="1">
    <location>
        <begin position="20"/>
        <end position="39"/>
    </location>
</feature>
<keyword evidence="1" id="KW-0472">Membrane</keyword>
<feature type="transmembrane region" description="Helical" evidence="1">
    <location>
        <begin position="108"/>
        <end position="125"/>
    </location>
</feature>
<reference evidence="3" key="1">
    <citation type="submission" date="2022-11" db="UniProtKB">
        <authorList>
            <consortium name="WormBaseParasite"/>
        </authorList>
    </citation>
    <scope>IDENTIFICATION</scope>
</reference>
<dbReference type="AlphaFoldDB" id="A0A914SB44"/>
<accession>A0A914SB44</accession>
<keyword evidence="1" id="KW-1133">Transmembrane helix</keyword>
<protein>
    <submittedName>
        <fullName evidence="3">Uncharacterized protein</fullName>
    </submittedName>
</protein>
<name>A0A914SB44_PAREQ</name>
<proteinExistence type="predicted"/>
<evidence type="ECO:0000313" key="2">
    <source>
        <dbReference type="Proteomes" id="UP000887564"/>
    </source>
</evidence>
<keyword evidence="1" id="KW-0812">Transmembrane</keyword>